<dbReference type="AlphaFoldDB" id="A0A4R8LTN5"/>
<feature type="domain" description="Glycosyl transferase family 51" evidence="12">
    <location>
        <begin position="88"/>
        <end position="269"/>
    </location>
</feature>
<evidence type="ECO:0000256" key="5">
    <source>
        <dbReference type="ARBA" id="ARBA00022801"/>
    </source>
</evidence>
<evidence type="ECO:0000313" key="13">
    <source>
        <dbReference type="EMBL" id="TDY51073.1"/>
    </source>
</evidence>
<keyword evidence="2" id="KW-0645">Protease</keyword>
<dbReference type="Gene3D" id="2.60.40.10">
    <property type="entry name" value="Immunoglobulins"/>
    <property type="match status" value="1"/>
</dbReference>
<evidence type="ECO:0000256" key="9">
    <source>
        <dbReference type="SAM" id="MobiDB-lite"/>
    </source>
</evidence>
<dbReference type="EMBL" id="SORF01000001">
    <property type="protein sequence ID" value="TDY51073.1"/>
    <property type="molecule type" value="Genomic_DNA"/>
</dbReference>
<dbReference type="Pfam" id="PF00905">
    <property type="entry name" value="Transpeptidase"/>
    <property type="match status" value="1"/>
</dbReference>
<evidence type="ECO:0000256" key="3">
    <source>
        <dbReference type="ARBA" id="ARBA00022676"/>
    </source>
</evidence>
<proteinExistence type="predicted"/>
<evidence type="ECO:0000259" key="11">
    <source>
        <dbReference type="Pfam" id="PF00905"/>
    </source>
</evidence>
<comment type="catalytic activity">
    <reaction evidence="7">
        <text>Preferential cleavage: (Ac)2-L-Lys-D-Ala-|-D-Ala. Also transpeptidation of peptidyl-alanyl moieties that are N-acyl substituents of D-alanine.</text>
        <dbReference type="EC" id="3.4.16.4"/>
    </reaction>
</comment>
<dbReference type="InterPro" id="IPR050396">
    <property type="entry name" value="Glycosyltr_51/Transpeptidase"/>
</dbReference>
<evidence type="ECO:0000256" key="10">
    <source>
        <dbReference type="SAM" id="Phobius"/>
    </source>
</evidence>
<keyword evidence="10" id="KW-1133">Transmembrane helix</keyword>
<evidence type="ECO:0000256" key="2">
    <source>
        <dbReference type="ARBA" id="ARBA00022670"/>
    </source>
</evidence>
<dbReference type="GO" id="GO:0006508">
    <property type="term" value="P:proteolysis"/>
    <property type="evidence" value="ECO:0007669"/>
    <property type="project" value="UniProtKB-KW"/>
</dbReference>
<dbReference type="InterPro" id="IPR013783">
    <property type="entry name" value="Ig-like_fold"/>
</dbReference>
<keyword evidence="5" id="KW-0378">Hydrolase</keyword>
<keyword evidence="14" id="KW-1185">Reference proteome</keyword>
<organism evidence="13 14">
    <name type="scientific">Alicyclobacillus sacchari</name>
    <dbReference type="NCBI Taxonomy" id="392010"/>
    <lineage>
        <taxon>Bacteria</taxon>
        <taxon>Bacillati</taxon>
        <taxon>Bacillota</taxon>
        <taxon>Bacilli</taxon>
        <taxon>Bacillales</taxon>
        <taxon>Alicyclobacillaceae</taxon>
        <taxon>Alicyclobacillus</taxon>
    </lineage>
</organism>
<dbReference type="GO" id="GO:0009002">
    <property type="term" value="F:serine-type D-Ala-D-Ala carboxypeptidase activity"/>
    <property type="evidence" value="ECO:0007669"/>
    <property type="project" value="UniProtKB-EC"/>
</dbReference>
<dbReference type="Pfam" id="PF00912">
    <property type="entry name" value="Transgly"/>
    <property type="match status" value="1"/>
</dbReference>
<feature type="compositionally biased region" description="Polar residues" evidence="9">
    <location>
        <begin position="951"/>
        <end position="962"/>
    </location>
</feature>
<feature type="region of interest" description="Disordered" evidence="9">
    <location>
        <begin position="919"/>
        <end position="977"/>
    </location>
</feature>
<evidence type="ECO:0000256" key="4">
    <source>
        <dbReference type="ARBA" id="ARBA00022679"/>
    </source>
</evidence>
<dbReference type="SUPFAM" id="SSF56601">
    <property type="entry name" value="beta-lactamase/transpeptidase-like"/>
    <property type="match status" value="1"/>
</dbReference>
<keyword evidence="3" id="KW-0328">Glycosyltransferase</keyword>
<dbReference type="PANTHER" id="PTHR32282">
    <property type="entry name" value="BINDING PROTEIN TRANSPEPTIDASE, PUTATIVE-RELATED"/>
    <property type="match status" value="1"/>
</dbReference>
<protein>
    <submittedName>
        <fullName evidence="13">Penicillin-binding protein/penicillin-binding protein 1A</fullName>
    </submittedName>
</protein>
<keyword evidence="6" id="KW-0511">Multifunctional enzyme</keyword>
<evidence type="ECO:0000256" key="1">
    <source>
        <dbReference type="ARBA" id="ARBA00022645"/>
    </source>
</evidence>
<comment type="catalytic activity">
    <reaction evidence="8">
        <text>[GlcNAc-(1-&gt;4)-Mur2Ac(oyl-L-Ala-gamma-D-Glu-L-Lys-D-Ala-D-Ala)](n)-di-trans,octa-cis-undecaprenyl diphosphate + beta-D-GlcNAc-(1-&gt;4)-Mur2Ac(oyl-L-Ala-gamma-D-Glu-L-Lys-D-Ala-D-Ala)-di-trans,octa-cis-undecaprenyl diphosphate = [GlcNAc-(1-&gt;4)-Mur2Ac(oyl-L-Ala-gamma-D-Glu-L-Lys-D-Ala-D-Ala)](n+1)-di-trans,octa-cis-undecaprenyl diphosphate + di-trans,octa-cis-undecaprenyl diphosphate + H(+)</text>
        <dbReference type="Rhea" id="RHEA:23708"/>
        <dbReference type="Rhea" id="RHEA-COMP:9602"/>
        <dbReference type="Rhea" id="RHEA-COMP:9603"/>
        <dbReference type="ChEBI" id="CHEBI:15378"/>
        <dbReference type="ChEBI" id="CHEBI:58405"/>
        <dbReference type="ChEBI" id="CHEBI:60033"/>
        <dbReference type="ChEBI" id="CHEBI:78435"/>
        <dbReference type="EC" id="2.4.99.28"/>
    </reaction>
</comment>
<dbReference type="RefSeq" id="WP_243834847.1">
    <property type="nucleotide sequence ID" value="NZ_SORF01000001.1"/>
</dbReference>
<dbReference type="Gene3D" id="3.40.710.10">
    <property type="entry name" value="DD-peptidase/beta-lactamase superfamily"/>
    <property type="match status" value="1"/>
</dbReference>
<dbReference type="InterPro" id="IPR001264">
    <property type="entry name" value="Glyco_trans_51"/>
</dbReference>
<feature type="transmembrane region" description="Helical" evidence="10">
    <location>
        <begin position="39"/>
        <end position="60"/>
    </location>
</feature>
<accession>A0A4R8LTN5</accession>
<keyword evidence="10" id="KW-0812">Transmembrane</keyword>
<dbReference type="GO" id="GO:0008658">
    <property type="term" value="F:penicillin binding"/>
    <property type="evidence" value="ECO:0007669"/>
    <property type="project" value="InterPro"/>
</dbReference>
<dbReference type="InterPro" id="IPR012338">
    <property type="entry name" value="Beta-lactam/transpept-like"/>
</dbReference>
<dbReference type="GO" id="GO:0008955">
    <property type="term" value="F:peptidoglycan glycosyltransferase activity"/>
    <property type="evidence" value="ECO:0007669"/>
    <property type="project" value="UniProtKB-EC"/>
</dbReference>
<dbReference type="InterPro" id="IPR001460">
    <property type="entry name" value="PCN-bd_Tpept"/>
</dbReference>
<feature type="domain" description="Penicillin-binding protein transpeptidase" evidence="11">
    <location>
        <begin position="386"/>
        <end position="651"/>
    </location>
</feature>
<dbReference type="Gene3D" id="1.10.3810.10">
    <property type="entry name" value="Biosynthetic peptidoglycan transglycosylase-like"/>
    <property type="match status" value="1"/>
</dbReference>
<keyword evidence="4" id="KW-0808">Transferase</keyword>
<evidence type="ECO:0000256" key="7">
    <source>
        <dbReference type="ARBA" id="ARBA00034000"/>
    </source>
</evidence>
<sequence>MKKRRDRVGQETIVVRNPRETARKREQGTSSRFWKAIRVSLFSLGSLGVLGGAAGAGYVASLLKGLPKVNAATFVNNSAASVVYDRNGRLIGRFTGDGDRQPITSISQVSPYLVNAFVAAEDKTFFTNIGINPLSMARALVQDLAGHSIESGASTITQQTVKLAVFPEQQRTMRRKIQEIALAIEVNHVLTKDEILTDYMNWVYMGRMGTDTVYGVKRASEILFGKNPKDLNLPEAAFLAALPNNPSYFSPYEFPEHTLQRQHYILDQMLADKLIRHAEYEQAYHYDVLKHIHPAPESGLPAHPYLMLDEIKPRVIQALVQAGVYENAVQAESALPVAGLKIYTTIDLTKQNEVEQVLSNDALFAGTDKTYRLANGKTATDLYEAGFTLIDNQTGGILAIGGGRNYLKDAIDHADIPRQPGSSIKPLLDYGPAIDRGLITAGTVLYDAPTLFPGSGGEPAYEPHDDEPDFAGLLSARQALYESRNVPAIDILAELTPQVGFSYLSQMGLGTKAKTLDGEPTIVADDENHLASAIGGLDNGATVEQMTSAYTTLANQGVWHESYMISQIEDNTGRVLYQADPETHQVFSPATAYIVTDMLHDVLYHAGGTATMIGAHFPGQYISGKTGTTDSLGDGWFIGYTQQYTAGIWMGYNNHELISPGAEYNLKFTLWNDIMTPILAASPAKHPWPKPANVVTKAVSSTSGLLPTPLSTAHGEITTEPFVQGTEPTQYDDVDVEVKYVVIRGKKYLATTHTPPSEVRTGVFIKLPATRILDWEHKIRGGMTDDTPYLAPTAPDPRGGTVLDAGSVPPVVNPSQIAAPTSLTGTFDGTDVTLSWKGVAGATQYDVYRASDPNGPYVQIGTNDVPWYVDSTLPSGQATLYYKVFAESSVALSQASQTIAVQVQAENGGSNSDVVNNANDTANGATGLFPDTANSANRPAETGVNEPDRTGTASGSTNNATHQAKAAQHWLPGLGGQ</sequence>
<dbReference type="InterPro" id="IPR023346">
    <property type="entry name" value="Lysozyme-like_dom_sf"/>
</dbReference>
<reference evidence="13 14" key="1">
    <citation type="submission" date="2019-03" db="EMBL/GenBank/DDBJ databases">
        <title>Genomic Encyclopedia of Type Strains, Phase IV (KMG-IV): sequencing the most valuable type-strain genomes for metagenomic binning, comparative biology and taxonomic classification.</title>
        <authorList>
            <person name="Goeker M."/>
        </authorList>
    </citation>
    <scope>NUCLEOTIDE SEQUENCE [LARGE SCALE GENOMIC DNA]</scope>
    <source>
        <strain evidence="13 14">DSM 17974</strain>
    </source>
</reference>
<dbReference type="SUPFAM" id="SSF53955">
    <property type="entry name" value="Lysozyme-like"/>
    <property type="match status" value="1"/>
</dbReference>
<evidence type="ECO:0000256" key="6">
    <source>
        <dbReference type="ARBA" id="ARBA00023268"/>
    </source>
</evidence>
<comment type="caution">
    <text evidence="13">The sequence shown here is derived from an EMBL/GenBank/DDBJ whole genome shotgun (WGS) entry which is preliminary data.</text>
</comment>
<evidence type="ECO:0000259" key="12">
    <source>
        <dbReference type="Pfam" id="PF00912"/>
    </source>
</evidence>
<dbReference type="Proteomes" id="UP000294581">
    <property type="component" value="Unassembled WGS sequence"/>
</dbReference>
<name>A0A4R8LTN5_9BACL</name>
<keyword evidence="1" id="KW-0121">Carboxypeptidase</keyword>
<evidence type="ECO:0000256" key="8">
    <source>
        <dbReference type="ARBA" id="ARBA00049902"/>
    </source>
</evidence>
<keyword evidence="10" id="KW-0472">Membrane</keyword>
<gene>
    <name evidence="13" type="ORF">C7445_10164</name>
</gene>
<dbReference type="InterPro" id="IPR036950">
    <property type="entry name" value="PBP_transglycosylase"/>
</dbReference>
<evidence type="ECO:0000313" key="14">
    <source>
        <dbReference type="Proteomes" id="UP000294581"/>
    </source>
</evidence>
<dbReference type="PANTHER" id="PTHR32282:SF33">
    <property type="entry name" value="PEPTIDOGLYCAN GLYCOSYLTRANSFERASE"/>
    <property type="match status" value="1"/>
</dbReference>